<evidence type="ECO:0000256" key="2">
    <source>
        <dbReference type="ARBA" id="ARBA00022670"/>
    </source>
</evidence>
<reference evidence="11" key="2">
    <citation type="journal article" date="2018" name="Environ. Microbiol.">
        <title>Bloom of a denitrifying methanotroph, 'Candidatus Methylomirabilis limnetica', in a deep stratified lake.</title>
        <authorList>
            <person name="Graf J.S."/>
            <person name="Mayr M.J."/>
            <person name="Marchant H.K."/>
            <person name="Tienken D."/>
            <person name="Hach P.F."/>
            <person name="Brand A."/>
            <person name="Schubert C.J."/>
            <person name="Kuypers M.M."/>
            <person name="Milucka J."/>
        </authorList>
    </citation>
    <scope>NUCLEOTIDE SEQUENCE [LARGE SCALE GENOMIC DNA]</scope>
    <source>
        <strain evidence="11">Zug</strain>
    </source>
</reference>
<dbReference type="AlphaFoldDB" id="A0A2T4TX08"/>
<comment type="caution">
    <text evidence="10">The sequence shown here is derived from an EMBL/GenBank/DDBJ whole genome shotgun (WGS) entry which is preliminary data.</text>
</comment>
<dbReference type="RefSeq" id="WP_107562348.1">
    <property type="nucleotide sequence ID" value="NZ_NVQC01000022.1"/>
</dbReference>
<dbReference type="Gene3D" id="3.30.70.80">
    <property type="entry name" value="Peptidase S8 propeptide/proteinase inhibitor I9"/>
    <property type="match status" value="1"/>
</dbReference>
<proteinExistence type="inferred from homology"/>
<feature type="chain" id="PRO_5015506232" description="Serine protease" evidence="7">
    <location>
        <begin position="27"/>
        <end position="413"/>
    </location>
</feature>
<dbReference type="Proteomes" id="UP000241436">
    <property type="component" value="Unassembled WGS sequence"/>
</dbReference>
<dbReference type="InterPro" id="IPR015500">
    <property type="entry name" value="Peptidase_S8_subtilisin-rel"/>
</dbReference>
<dbReference type="PRINTS" id="PR00723">
    <property type="entry name" value="SUBTILISIN"/>
</dbReference>
<keyword evidence="3 5" id="KW-0378">Hydrolase</keyword>
<dbReference type="GO" id="GO:0006508">
    <property type="term" value="P:proteolysis"/>
    <property type="evidence" value="ECO:0007669"/>
    <property type="project" value="UniProtKB-KW"/>
</dbReference>
<dbReference type="PROSITE" id="PS00136">
    <property type="entry name" value="SUBTILASE_ASP"/>
    <property type="match status" value="1"/>
</dbReference>
<dbReference type="InterPro" id="IPR022398">
    <property type="entry name" value="Peptidase_S8_His-AS"/>
</dbReference>
<comment type="similarity">
    <text evidence="1 5 6">Belongs to the peptidase S8 family.</text>
</comment>
<keyword evidence="2 5" id="KW-0645">Protease</keyword>
<dbReference type="InterPro" id="IPR036852">
    <property type="entry name" value="Peptidase_S8/S53_dom_sf"/>
</dbReference>
<dbReference type="CDD" id="cd04077">
    <property type="entry name" value="Peptidases_S8_PCSK9_ProteinaseK_like"/>
    <property type="match status" value="1"/>
</dbReference>
<dbReference type="InterPro" id="IPR050131">
    <property type="entry name" value="Peptidase_S8_subtilisin-like"/>
</dbReference>
<dbReference type="Gene3D" id="3.40.50.200">
    <property type="entry name" value="Peptidase S8/S53 domain"/>
    <property type="match status" value="1"/>
</dbReference>
<evidence type="ECO:0000256" key="3">
    <source>
        <dbReference type="ARBA" id="ARBA00022801"/>
    </source>
</evidence>
<protein>
    <recommendedName>
        <fullName evidence="12">Serine protease</fullName>
    </recommendedName>
</protein>
<dbReference type="SUPFAM" id="SSF52743">
    <property type="entry name" value="Subtilisin-like"/>
    <property type="match status" value="1"/>
</dbReference>
<evidence type="ECO:0000256" key="5">
    <source>
        <dbReference type="PROSITE-ProRule" id="PRU01240"/>
    </source>
</evidence>
<dbReference type="InterPro" id="IPR023827">
    <property type="entry name" value="Peptidase_S8_Asp-AS"/>
</dbReference>
<accession>A0A2T4TX08</accession>
<keyword evidence="7" id="KW-0732">Signal</keyword>
<dbReference type="GO" id="GO:0004252">
    <property type="term" value="F:serine-type endopeptidase activity"/>
    <property type="evidence" value="ECO:0007669"/>
    <property type="project" value="UniProtKB-UniRule"/>
</dbReference>
<dbReference type="PROSITE" id="PS51892">
    <property type="entry name" value="SUBTILASE"/>
    <property type="match status" value="1"/>
</dbReference>
<dbReference type="SUPFAM" id="SSF54897">
    <property type="entry name" value="Protease propeptides/inhibitors"/>
    <property type="match status" value="1"/>
</dbReference>
<evidence type="ECO:0000256" key="4">
    <source>
        <dbReference type="ARBA" id="ARBA00022825"/>
    </source>
</evidence>
<evidence type="ECO:0000313" key="10">
    <source>
        <dbReference type="EMBL" id="PTL35651.1"/>
    </source>
</evidence>
<feature type="signal peptide" evidence="7">
    <location>
        <begin position="1"/>
        <end position="26"/>
    </location>
</feature>
<evidence type="ECO:0008006" key="12">
    <source>
        <dbReference type="Google" id="ProtNLM"/>
    </source>
</evidence>
<organism evidence="10 11">
    <name type="scientific">Candidatus Methylomirabilis limnetica</name>
    <dbReference type="NCBI Taxonomy" id="2033718"/>
    <lineage>
        <taxon>Bacteria</taxon>
        <taxon>Candidatus Methylomirabilota</taxon>
        <taxon>Candidatus Methylomirabilia</taxon>
        <taxon>Candidatus Methylomirabilales</taxon>
        <taxon>Candidatus Methylomirabilaceae</taxon>
        <taxon>Candidatus Methylomirabilis</taxon>
    </lineage>
</organism>
<dbReference type="GO" id="GO:0005615">
    <property type="term" value="C:extracellular space"/>
    <property type="evidence" value="ECO:0007669"/>
    <property type="project" value="TreeGrafter"/>
</dbReference>
<reference evidence="10 11" key="1">
    <citation type="submission" date="2017-09" db="EMBL/GenBank/DDBJ databases">
        <title>Bloom of a denitrifying methanotroph, Candidatus Methylomirabilis limnetica, in a deep stratified lake.</title>
        <authorList>
            <person name="Graf J.S."/>
            <person name="Marchant H.K."/>
            <person name="Tienken D."/>
            <person name="Hach P.F."/>
            <person name="Brand A."/>
            <person name="Schubert C.J."/>
            <person name="Kuypers M.M."/>
            <person name="Milucka J."/>
        </authorList>
    </citation>
    <scope>NUCLEOTIDE SEQUENCE [LARGE SCALE GENOMIC DNA]</scope>
    <source>
        <strain evidence="10 11">Zug</strain>
    </source>
</reference>
<feature type="active site" description="Charge relay system" evidence="5">
    <location>
        <position position="164"/>
    </location>
</feature>
<evidence type="ECO:0000256" key="7">
    <source>
        <dbReference type="SAM" id="SignalP"/>
    </source>
</evidence>
<dbReference type="OrthoDB" id="9766923at2"/>
<evidence type="ECO:0000256" key="6">
    <source>
        <dbReference type="RuleBase" id="RU003355"/>
    </source>
</evidence>
<sequence>MKRLLLRSVIGVICLLTMQSFTVVSAQQPSATFPVIVVFADNAPFHNFQAFYRADDRARANPTAWEYLDPGVSGAVQAIEARHGFRSDHVYSASLRGFAARLTARQIDALENEPMVAYVEADGTMHAIAQTLPWGINRIDADSSSTKAGDEEGAVTNVNVYIIDTGIATHSDLNLVKNVNFAGGKNTDCNGHGTHVAGTVAAKDNLSDVVGVSPGAPLTGVKVLGCSGSGTMSGVTKGVDWVTADAKLLANATKRAVANMSLGGGVSEALDTAVKRSADSGVFYSIAAGNSGADACNSSPARAGMYDGVMTVAATDSTDHEASWSNYGTCVDVWAPGVSILSTRKGGGTTTMSGTSMAAPHVAGTGALYLSTPANASASPSAVEIQLKADATKNTGTFSKDEQPITLIHAGGY</sequence>
<feature type="active site" description="Charge relay system" evidence="5">
    <location>
        <position position="356"/>
    </location>
</feature>
<gene>
    <name evidence="10" type="ORF">CLG94_07740</name>
</gene>
<dbReference type="InterPro" id="IPR034193">
    <property type="entry name" value="PCSK9_ProteinaseK-like"/>
</dbReference>
<evidence type="ECO:0000259" key="8">
    <source>
        <dbReference type="Pfam" id="PF00082"/>
    </source>
</evidence>
<evidence type="ECO:0000256" key="1">
    <source>
        <dbReference type="ARBA" id="ARBA00011073"/>
    </source>
</evidence>
<feature type="domain" description="Inhibitor I9" evidence="9">
    <location>
        <begin position="83"/>
        <end position="126"/>
    </location>
</feature>
<dbReference type="EMBL" id="NVQC01000022">
    <property type="protein sequence ID" value="PTL35651.1"/>
    <property type="molecule type" value="Genomic_DNA"/>
</dbReference>
<evidence type="ECO:0000313" key="11">
    <source>
        <dbReference type="Proteomes" id="UP000241436"/>
    </source>
</evidence>
<dbReference type="InterPro" id="IPR023828">
    <property type="entry name" value="Peptidase_S8_Ser-AS"/>
</dbReference>
<dbReference type="PROSITE" id="PS00137">
    <property type="entry name" value="SUBTILASE_HIS"/>
    <property type="match status" value="1"/>
</dbReference>
<feature type="domain" description="Peptidase S8/S53" evidence="8">
    <location>
        <begin position="157"/>
        <end position="394"/>
    </location>
</feature>
<dbReference type="InterPro" id="IPR010259">
    <property type="entry name" value="S8pro/Inhibitor_I9"/>
</dbReference>
<feature type="active site" description="Charge relay system" evidence="5">
    <location>
        <position position="192"/>
    </location>
</feature>
<name>A0A2T4TX08_9BACT</name>
<dbReference type="PROSITE" id="PS00138">
    <property type="entry name" value="SUBTILASE_SER"/>
    <property type="match status" value="1"/>
</dbReference>
<dbReference type="InterPro" id="IPR000209">
    <property type="entry name" value="Peptidase_S8/S53_dom"/>
</dbReference>
<dbReference type="PANTHER" id="PTHR43806">
    <property type="entry name" value="PEPTIDASE S8"/>
    <property type="match status" value="1"/>
</dbReference>
<dbReference type="InterPro" id="IPR037045">
    <property type="entry name" value="S8pro/Inhibitor_I9_sf"/>
</dbReference>
<keyword evidence="4 5" id="KW-0720">Serine protease</keyword>
<dbReference type="PANTHER" id="PTHR43806:SF11">
    <property type="entry name" value="CEREVISIN-RELATED"/>
    <property type="match status" value="1"/>
</dbReference>
<dbReference type="Pfam" id="PF00082">
    <property type="entry name" value="Peptidase_S8"/>
    <property type="match status" value="1"/>
</dbReference>
<evidence type="ECO:0000259" key="9">
    <source>
        <dbReference type="Pfam" id="PF05922"/>
    </source>
</evidence>
<dbReference type="Pfam" id="PF05922">
    <property type="entry name" value="Inhibitor_I9"/>
    <property type="match status" value="1"/>
</dbReference>
<keyword evidence="11" id="KW-1185">Reference proteome</keyword>